<dbReference type="InParanoid" id="K5WP14"/>
<dbReference type="RefSeq" id="XP_007399849.1">
    <property type="nucleotide sequence ID" value="XM_007399787.1"/>
</dbReference>
<dbReference type="KEGG" id="pco:PHACADRAFT_187419"/>
<keyword evidence="2" id="KW-1185">Reference proteome</keyword>
<sequence length="436" mass="49040">MAPNSSNFAHLLHDVSVYHEERLPIELAEACIDWLSDDLEALYTCARVCRAWLPRSYSRRFCVLQYGDVTGSPGFLPPSATNIVRLLDYLGENDRVCTFVRELRLRTRRDRLQLSMLRRLLSHLPHLLICELDGPTLNSFVSGFTYPMRPYTPKALRTLVVRAPRAARNHAELNEVLELFSDVDDLQLSLLDPHPNQADVGRRGSIRRNPGLRVSKLTLDSRFPLTAAQSLRELRFVLDKTTLSSLSCPAFGIQAIDSNALDLFLQEHGSSLSTLNITDVAREVDHSLHLLNICPSIASLRLTVPLPVGSTWHSPNFNGGWNALCSVLWNAPPSLRELYVVLDPISDDKTSPLGVHAREVLVALHTLDWSAVDRHLRRQGKACGHRLYLRIMDKQFEGVQTLLLVAEQLVEAKLTGRVRRYVDYGLISPLALQSVV</sequence>
<dbReference type="Proteomes" id="UP000008370">
    <property type="component" value="Unassembled WGS sequence"/>
</dbReference>
<dbReference type="GeneID" id="18910428"/>
<reference evidence="1 2" key="1">
    <citation type="journal article" date="2012" name="BMC Genomics">
        <title>Comparative genomics of the white-rot fungi, Phanerochaete carnosa and P. chrysosporium, to elucidate the genetic basis of the distinct wood types they colonize.</title>
        <authorList>
            <person name="Suzuki H."/>
            <person name="MacDonald J."/>
            <person name="Syed K."/>
            <person name="Salamov A."/>
            <person name="Hori C."/>
            <person name="Aerts A."/>
            <person name="Henrissat B."/>
            <person name="Wiebenga A."/>
            <person name="vanKuyk P.A."/>
            <person name="Barry K."/>
            <person name="Lindquist E."/>
            <person name="LaButti K."/>
            <person name="Lapidus A."/>
            <person name="Lucas S."/>
            <person name="Coutinho P."/>
            <person name="Gong Y."/>
            <person name="Samejima M."/>
            <person name="Mahadevan R."/>
            <person name="Abou-Zaid M."/>
            <person name="de Vries R.P."/>
            <person name="Igarashi K."/>
            <person name="Yadav J.S."/>
            <person name="Grigoriev I.V."/>
            <person name="Master E.R."/>
        </authorList>
    </citation>
    <scope>NUCLEOTIDE SEQUENCE [LARGE SCALE GENOMIC DNA]</scope>
    <source>
        <strain evidence="1 2">HHB-10118-sp</strain>
    </source>
</reference>
<dbReference type="EMBL" id="JH930476">
    <property type="protein sequence ID" value="EKM52067.1"/>
    <property type="molecule type" value="Genomic_DNA"/>
</dbReference>
<proteinExistence type="predicted"/>
<evidence type="ECO:0000313" key="1">
    <source>
        <dbReference type="EMBL" id="EKM52067.1"/>
    </source>
</evidence>
<evidence type="ECO:0000313" key="2">
    <source>
        <dbReference type="Proteomes" id="UP000008370"/>
    </source>
</evidence>
<dbReference type="OrthoDB" id="2788229at2759"/>
<name>K5WP14_PHACS</name>
<dbReference type="AlphaFoldDB" id="K5WP14"/>
<protein>
    <submittedName>
        <fullName evidence="1">Uncharacterized protein</fullName>
    </submittedName>
</protein>
<accession>K5WP14</accession>
<gene>
    <name evidence="1" type="ORF">PHACADRAFT_187419</name>
</gene>
<organism evidence="1 2">
    <name type="scientific">Phanerochaete carnosa (strain HHB-10118-sp)</name>
    <name type="common">White-rot fungus</name>
    <name type="synonym">Peniophora carnosa</name>
    <dbReference type="NCBI Taxonomy" id="650164"/>
    <lineage>
        <taxon>Eukaryota</taxon>
        <taxon>Fungi</taxon>
        <taxon>Dikarya</taxon>
        <taxon>Basidiomycota</taxon>
        <taxon>Agaricomycotina</taxon>
        <taxon>Agaricomycetes</taxon>
        <taxon>Polyporales</taxon>
        <taxon>Phanerochaetaceae</taxon>
        <taxon>Phanerochaete</taxon>
    </lineage>
</organism>
<dbReference type="HOGENOM" id="CLU_628672_0_0_1"/>